<reference evidence="8 9" key="1">
    <citation type="submission" date="2016-10" db="EMBL/GenBank/DDBJ databases">
        <authorList>
            <person name="de Groot N.N."/>
        </authorList>
    </citation>
    <scope>NUCLEOTIDE SEQUENCE [LARGE SCALE GENOMIC DNA]</scope>
    <source>
        <strain evidence="8 9">DSM 15269</strain>
    </source>
</reference>
<dbReference type="SUPFAM" id="SSF56281">
    <property type="entry name" value="Metallo-hydrolase/oxidoreductase"/>
    <property type="match status" value="1"/>
</dbReference>
<organism evidence="8 9">
    <name type="scientific">Desulfonauticus submarinus</name>
    <dbReference type="NCBI Taxonomy" id="206665"/>
    <lineage>
        <taxon>Bacteria</taxon>
        <taxon>Pseudomonadati</taxon>
        <taxon>Thermodesulfobacteriota</taxon>
        <taxon>Desulfovibrionia</taxon>
        <taxon>Desulfovibrionales</taxon>
        <taxon>Desulfonauticaceae</taxon>
        <taxon>Desulfonauticus</taxon>
    </lineage>
</organism>
<dbReference type="InterPro" id="IPR004797">
    <property type="entry name" value="Competence_ComEC/Rec2"/>
</dbReference>
<evidence type="ECO:0000256" key="3">
    <source>
        <dbReference type="ARBA" id="ARBA00022692"/>
    </source>
</evidence>
<dbReference type="InterPro" id="IPR004477">
    <property type="entry name" value="ComEC_N"/>
</dbReference>
<dbReference type="Gene3D" id="3.60.15.10">
    <property type="entry name" value="Ribonuclease Z/Hydroxyacylglutathione hydrolase-like"/>
    <property type="match status" value="1"/>
</dbReference>
<keyword evidence="4 6" id="KW-1133">Transmembrane helix</keyword>
<feature type="domain" description="Metallo-beta-lactamase" evidence="7">
    <location>
        <begin position="534"/>
        <end position="735"/>
    </location>
</feature>
<name>A0A1H0A5P3_9BACT</name>
<dbReference type="Pfam" id="PF00753">
    <property type="entry name" value="Lactamase_B"/>
    <property type="match status" value="1"/>
</dbReference>
<evidence type="ECO:0000256" key="4">
    <source>
        <dbReference type="ARBA" id="ARBA00022989"/>
    </source>
</evidence>
<evidence type="ECO:0000313" key="8">
    <source>
        <dbReference type="EMBL" id="SDN28777.1"/>
    </source>
</evidence>
<dbReference type="InterPro" id="IPR052159">
    <property type="entry name" value="Competence_DNA_uptake"/>
</dbReference>
<dbReference type="InterPro" id="IPR001279">
    <property type="entry name" value="Metallo-B-lactamas"/>
</dbReference>
<dbReference type="NCBIfam" id="TIGR00360">
    <property type="entry name" value="ComEC_N-term"/>
    <property type="match status" value="1"/>
</dbReference>
<evidence type="ECO:0000256" key="2">
    <source>
        <dbReference type="ARBA" id="ARBA00022475"/>
    </source>
</evidence>
<comment type="subcellular location">
    <subcellularLocation>
        <location evidence="1">Cell membrane</location>
        <topology evidence="1">Multi-pass membrane protein</topology>
    </subcellularLocation>
</comment>
<dbReference type="SMART" id="SM00849">
    <property type="entry name" value="Lactamase_B"/>
    <property type="match status" value="1"/>
</dbReference>
<feature type="transmembrane region" description="Helical" evidence="6">
    <location>
        <begin position="47"/>
        <end position="65"/>
    </location>
</feature>
<dbReference type="Proteomes" id="UP000199602">
    <property type="component" value="Unassembled WGS sequence"/>
</dbReference>
<dbReference type="CDD" id="cd07731">
    <property type="entry name" value="ComA-like_MBL-fold"/>
    <property type="match status" value="1"/>
</dbReference>
<feature type="transmembrane region" description="Helical" evidence="6">
    <location>
        <begin position="247"/>
        <end position="272"/>
    </location>
</feature>
<feature type="transmembrane region" description="Helical" evidence="6">
    <location>
        <begin position="382"/>
        <end position="404"/>
    </location>
</feature>
<dbReference type="GO" id="GO:0030420">
    <property type="term" value="P:establishment of competence for transformation"/>
    <property type="evidence" value="ECO:0007669"/>
    <property type="project" value="InterPro"/>
</dbReference>
<dbReference type="NCBIfam" id="TIGR00361">
    <property type="entry name" value="ComEC_Rec2"/>
    <property type="match status" value="1"/>
</dbReference>
<evidence type="ECO:0000256" key="5">
    <source>
        <dbReference type="ARBA" id="ARBA00023136"/>
    </source>
</evidence>
<feature type="transmembrane region" description="Helical" evidence="6">
    <location>
        <begin position="278"/>
        <end position="299"/>
    </location>
</feature>
<evidence type="ECO:0000256" key="6">
    <source>
        <dbReference type="SAM" id="Phobius"/>
    </source>
</evidence>
<dbReference type="EMBL" id="FNIN01000001">
    <property type="protein sequence ID" value="SDN28777.1"/>
    <property type="molecule type" value="Genomic_DNA"/>
</dbReference>
<dbReference type="InterPro" id="IPR035681">
    <property type="entry name" value="ComA-like_MBL"/>
</dbReference>
<dbReference type="Pfam" id="PF13567">
    <property type="entry name" value="DUF4131"/>
    <property type="match status" value="1"/>
</dbReference>
<feature type="transmembrane region" description="Helical" evidence="6">
    <location>
        <begin position="476"/>
        <end position="495"/>
    </location>
</feature>
<evidence type="ECO:0000259" key="7">
    <source>
        <dbReference type="SMART" id="SM00849"/>
    </source>
</evidence>
<feature type="transmembrane region" description="Helical" evidence="6">
    <location>
        <begin position="416"/>
        <end position="438"/>
    </location>
</feature>
<proteinExistence type="predicted"/>
<dbReference type="RefSeq" id="WP_092062262.1">
    <property type="nucleotide sequence ID" value="NZ_FNIN01000001.1"/>
</dbReference>
<accession>A0A1H0A5P3</accession>
<dbReference type="PANTHER" id="PTHR30619">
    <property type="entry name" value="DNA INTERNALIZATION/COMPETENCE PROTEIN COMEC/REC2"/>
    <property type="match status" value="1"/>
</dbReference>
<feature type="transmembrane region" description="Helical" evidence="6">
    <location>
        <begin position="445"/>
        <end position="464"/>
    </location>
</feature>
<dbReference type="OrthoDB" id="9790149at2"/>
<feature type="transmembrane region" description="Helical" evidence="6">
    <location>
        <begin position="12"/>
        <end position="41"/>
    </location>
</feature>
<keyword evidence="3 6" id="KW-0812">Transmembrane</keyword>
<evidence type="ECO:0000313" key="9">
    <source>
        <dbReference type="Proteomes" id="UP000199602"/>
    </source>
</evidence>
<feature type="transmembrane region" description="Helical" evidence="6">
    <location>
        <begin position="327"/>
        <end position="344"/>
    </location>
</feature>
<sequence>MNKVSLFLWQKCLLFFVLGILTFRFPFYGSILFLALFFIFFQQNKTKLFFCFSLSYISGIFYLYYRLPSFCIEKDLSFFKSKIYVEGCIENILFLPNSYSRIILDNLKFNKNPVGHNLVINLNYQLKQLDIGDKIRGVFKVKPITGLKNKGYFGYSFYWLKKNIFFKTYQYNKKNFVIEKTRSNSWKYFAFKGWKKVKNRILKIFSTLRQYSNEAKALSLIFLLNDKSYLNFNLIEIFRKGGLSHSLALSGLHLSVILLLGFVLSWIIFYIFPNTGLFIPRIKLGIIFSILFSIFYLFLARYPISLVRAEIMFFCWGLLFLFNKKNFFLDGYFLALFFILIYSPQSLFDISFQFSFLAVIGIYLFYTFYISKLNIKFKLARYIFYIFISTVAANLFILPLQVYYFNQIYLSLWVNIIWIPWLSFIIIPSGFLGLIFSFFPYISKIFFHIMLLNLDKFLIFLHYLNKNDLLKIVLSFRPNGYLIILYYIMLSLLFIKKQRYKIYVLLISFSIFVVIIFKLENKFYSKLVIYDVGQGQSILYERKGKRVLIDGGGSFNQNYDFGRKILSKILTYQKRPFLNFVFLTHPDIDHLRGLYYILNNFKYKKFYFNGSLPASSYDKKIFKMILNKVEYQILYKDNLIKISDDDYIRILHPPVDYHFKSKNNNSLVLQVVENGKNNYLICGDIEKDGLKYLASRVENLKSKVLIIPHHGSKTAFYPLFYQKVNPEIVVVSCGFLNHFNFPDKTILTYFQSKNIPLYTTANLGQIDIINLNNKKIKVVFDSKIKQQLTYFCINN</sequence>
<feature type="transmembrane region" description="Helical" evidence="6">
    <location>
        <begin position="502"/>
        <end position="519"/>
    </location>
</feature>
<dbReference type="GO" id="GO:0005886">
    <property type="term" value="C:plasma membrane"/>
    <property type="evidence" value="ECO:0007669"/>
    <property type="project" value="UniProtKB-SubCell"/>
</dbReference>
<protein>
    <submittedName>
        <fullName evidence="8">Competence protein ComEC</fullName>
    </submittedName>
</protein>
<evidence type="ECO:0000256" key="1">
    <source>
        <dbReference type="ARBA" id="ARBA00004651"/>
    </source>
</evidence>
<dbReference type="STRING" id="206665.SAMN04488516_101288"/>
<keyword evidence="2" id="KW-1003">Cell membrane</keyword>
<gene>
    <name evidence="8" type="ORF">SAMN04488516_101288</name>
</gene>
<feature type="transmembrane region" description="Helical" evidence="6">
    <location>
        <begin position="350"/>
        <end position="370"/>
    </location>
</feature>
<keyword evidence="9" id="KW-1185">Reference proteome</keyword>
<dbReference type="PANTHER" id="PTHR30619:SF1">
    <property type="entry name" value="RECOMBINATION PROTEIN 2"/>
    <property type="match status" value="1"/>
</dbReference>
<keyword evidence="5 6" id="KW-0472">Membrane</keyword>
<dbReference type="AlphaFoldDB" id="A0A1H0A5P3"/>
<dbReference type="InterPro" id="IPR036866">
    <property type="entry name" value="RibonucZ/Hydroxyglut_hydro"/>
</dbReference>
<dbReference type="Pfam" id="PF03772">
    <property type="entry name" value="Competence"/>
    <property type="match status" value="1"/>
</dbReference>
<dbReference type="InterPro" id="IPR025405">
    <property type="entry name" value="DUF4131"/>
</dbReference>